<keyword evidence="9" id="KW-0443">Lipid metabolism</keyword>
<evidence type="ECO:0000256" key="11">
    <source>
        <dbReference type="ARBA" id="ARBA00023160"/>
    </source>
</evidence>
<evidence type="ECO:0000256" key="6">
    <source>
        <dbReference type="ARBA" id="ARBA00022989"/>
    </source>
</evidence>
<dbReference type="Pfam" id="PF00487">
    <property type="entry name" value="FA_desaturase"/>
    <property type="match status" value="1"/>
</dbReference>
<dbReference type="PANTHER" id="PTHR11351:SF31">
    <property type="entry name" value="DESATURASE 1, ISOFORM A-RELATED"/>
    <property type="match status" value="1"/>
</dbReference>
<keyword evidence="8" id="KW-0408">Iron</keyword>
<evidence type="ECO:0000256" key="9">
    <source>
        <dbReference type="ARBA" id="ARBA00023098"/>
    </source>
</evidence>
<gene>
    <name evidence="14" type="ORF">PZE19_16360</name>
</gene>
<evidence type="ECO:0000256" key="7">
    <source>
        <dbReference type="ARBA" id="ARBA00023002"/>
    </source>
</evidence>
<evidence type="ECO:0000256" key="4">
    <source>
        <dbReference type="ARBA" id="ARBA00022692"/>
    </source>
</evidence>
<evidence type="ECO:0000259" key="13">
    <source>
        <dbReference type="Pfam" id="PF00487"/>
    </source>
</evidence>
<evidence type="ECO:0000256" key="1">
    <source>
        <dbReference type="ARBA" id="ARBA00004141"/>
    </source>
</evidence>
<dbReference type="InterPro" id="IPR015876">
    <property type="entry name" value="Acyl-CoA_DS"/>
</dbReference>
<keyword evidence="5" id="KW-0276">Fatty acid metabolism</keyword>
<feature type="transmembrane region" description="Helical" evidence="12">
    <location>
        <begin position="162"/>
        <end position="182"/>
    </location>
</feature>
<evidence type="ECO:0000256" key="12">
    <source>
        <dbReference type="SAM" id="Phobius"/>
    </source>
</evidence>
<comment type="caution">
    <text evidence="14">The sequence shown here is derived from an EMBL/GenBank/DDBJ whole genome shotgun (WGS) entry which is preliminary data.</text>
</comment>
<evidence type="ECO:0000313" key="15">
    <source>
        <dbReference type="Proteomes" id="UP001216907"/>
    </source>
</evidence>
<evidence type="ECO:0000256" key="2">
    <source>
        <dbReference type="ARBA" id="ARBA00008749"/>
    </source>
</evidence>
<dbReference type="RefSeq" id="WP_277861708.1">
    <property type="nucleotide sequence ID" value="NZ_JARRAG010000002.1"/>
</dbReference>
<dbReference type="EMBL" id="JARRAG010000002">
    <property type="protein sequence ID" value="MDG3005365.1"/>
    <property type="molecule type" value="Genomic_DNA"/>
</dbReference>
<reference evidence="14 15" key="1">
    <citation type="submission" date="2023-03" db="EMBL/GenBank/DDBJ databases">
        <title>Paludisphaera mucosa sp. nov. a novel planctomycete from northern fen.</title>
        <authorList>
            <person name="Ivanova A."/>
        </authorList>
    </citation>
    <scope>NUCLEOTIDE SEQUENCE [LARGE SCALE GENOMIC DNA]</scope>
    <source>
        <strain evidence="14 15">Pla2</strain>
    </source>
</reference>
<keyword evidence="3" id="KW-0444">Lipid biosynthesis</keyword>
<evidence type="ECO:0000313" key="14">
    <source>
        <dbReference type="EMBL" id="MDG3005365.1"/>
    </source>
</evidence>
<dbReference type="Proteomes" id="UP001216907">
    <property type="component" value="Unassembled WGS sequence"/>
</dbReference>
<keyword evidence="10 12" id="KW-0472">Membrane</keyword>
<keyword evidence="4 12" id="KW-0812">Transmembrane</keyword>
<protein>
    <submittedName>
        <fullName evidence="14">Fatty acid desaturase</fullName>
        <ecNumber evidence="14">1.14.19.-</ecNumber>
    </submittedName>
</protein>
<comment type="subcellular location">
    <subcellularLocation>
        <location evidence="1">Membrane</location>
        <topology evidence="1">Multi-pass membrane protein</topology>
    </subcellularLocation>
</comment>
<proteinExistence type="inferred from homology"/>
<feature type="domain" description="Fatty acid desaturase" evidence="13">
    <location>
        <begin position="39"/>
        <end position="269"/>
    </location>
</feature>
<keyword evidence="15" id="KW-1185">Reference proteome</keyword>
<accession>A0ABT6FDC9</accession>
<feature type="transmembrane region" description="Helical" evidence="12">
    <location>
        <begin position="188"/>
        <end position="207"/>
    </location>
</feature>
<dbReference type="PANTHER" id="PTHR11351">
    <property type="entry name" value="ACYL-COA DESATURASE"/>
    <property type="match status" value="1"/>
</dbReference>
<dbReference type="GO" id="GO:0016491">
    <property type="term" value="F:oxidoreductase activity"/>
    <property type="evidence" value="ECO:0007669"/>
    <property type="project" value="UniProtKB-KW"/>
</dbReference>
<dbReference type="InterPro" id="IPR005804">
    <property type="entry name" value="FA_desaturase_dom"/>
</dbReference>
<keyword evidence="11" id="KW-0275">Fatty acid biosynthesis</keyword>
<feature type="transmembrane region" description="Helical" evidence="12">
    <location>
        <begin position="14"/>
        <end position="34"/>
    </location>
</feature>
<keyword evidence="6 12" id="KW-1133">Transmembrane helix</keyword>
<organism evidence="14 15">
    <name type="scientific">Paludisphaera mucosa</name>
    <dbReference type="NCBI Taxonomy" id="3030827"/>
    <lineage>
        <taxon>Bacteria</taxon>
        <taxon>Pseudomonadati</taxon>
        <taxon>Planctomycetota</taxon>
        <taxon>Planctomycetia</taxon>
        <taxon>Isosphaerales</taxon>
        <taxon>Isosphaeraceae</taxon>
        <taxon>Paludisphaera</taxon>
    </lineage>
</organism>
<feature type="transmembrane region" description="Helical" evidence="12">
    <location>
        <begin position="40"/>
        <end position="62"/>
    </location>
</feature>
<sequence>MSTTTTARPFHKRIAWATTLFIGGMHAAALFALLPSLFSWSGLFLCLVLHWLTGGVGICLVYHRLLTHRSFKLYPKWLEYPLTVVGMMASEGGAVGWVADHRRHHAYSDEELDTHSPLRGLFWAHMGWFMFPDETTRHDDAYFKRWAPDLFRDPVHRFLERNFIFVPLALFAALYVGGQYYGGLGLSWLVWGGFVRTLFVWHTTWLVNSASHVWGYRTHATRDQSTNLWWCAALTYGEGWHNNHHAFQTSARHGLDWWEVDPTYWTIRAMQLVGLASDVKLPKVRKNEDGTLIETDVRPAVPPTTAATPASAVVLPVEQESTV</sequence>
<evidence type="ECO:0000256" key="8">
    <source>
        <dbReference type="ARBA" id="ARBA00023004"/>
    </source>
</evidence>
<comment type="similarity">
    <text evidence="2">Belongs to the fatty acid desaturase type 2 family.</text>
</comment>
<evidence type="ECO:0000256" key="5">
    <source>
        <dbReference type="ARBA" id="ARBA00022832"/>
    </source>
</evidence>
<dbReference type="EC" id="1.14.19.-" evidence="14"/>
<name>A0ABT6FDC9_9BACT</name>
<keyword evidence="7 14" id="KW-0560">Oxidoreductase</keyword>
<evidence type="ECO:0000256" key="3">
    <source>
        <dbReference type="ARBA" id="ARBA00022516"/>
    </source>
</evidence>
<evidence type="ECO:0000256" key="10">
    <source>
        <dbReference type="ARBA" id="ARBA00023136"/>
    </source>
</evidence>
<dbReference type="CDD" id="cd03505">
    <property type="entry name" value="Delta9-FADS-like"/>
    <property type="match status" value="1"/>
</dbReference>
<dbReference type="PRINTS" id="PR00075">
    <property type="entry name" value="FACDDSATRASE"/>
</dbReference>